<evidence type="ECO:0008006" key="3">
    <source>
        <dbReference type="Google" id="ProtNLM"/>
    </source>
</evidence>
<dbReference type="OrthoDB" id="163795at2"/>
<organism evidence="1 2">
    <name type="scientific">Chloroflexus islandicus</name>
    <dbReference type="NCBI Taxonomy" id="1707952"/>
    <lineage>
        <taxon>Bacteria</taxon>
        <taxon>Bacillati</taxon>
        <taxon>Chloroflexota</taxon>
        <taxon>Chloroflexia</taxon>
        <taxon>Chloroflexales</taxon>
        <taxon>Chloroflexineae</taxon>
        <taxon>Chloroflexaceae</taxon>
        <taxon>Chloroflexus</taxon>
    </lineage>
</organism>
<evidence type="ECO:0000313" key="1">
    <source>
        <dbReference type="EMBL" id="OAN43659.1"/>
    </source>
</evidence>
<sequence>MTADDIAQSVQFMLDRRGNLTAVVVSPELWRQIVAALEEVEDRTLVQALQERIAAGPVASGALRWADVDQEWE</sequence>
<name>A0A178M4I0_9CHLR</name>
<dbReference type="Proteomes" id="UP000078287">
    <property type="component" value="Unassembled WGS sequence"/>
</dbReference>
<comment type="caution">
    <text evidence="1">The sequence shown here is derived from an EMBL/GenBank/DDBJ whole genome shotgun (WGS) entry which is preliminary data.</text>
</comment>
<keyword evidence="2" id="KW-1185">Reference proteome</keyword>
<reference evidence="1 2" key="1">
    <citation type="submission" date="2016-04" db="EMBL/GenBank/DDBJ databases">
        <title>Chloroflexus islandicus sp. nov., a thermophilic filamentous anoxygenic phototrophic bacterium from geyser Strokkur (Iceland).</title>
        <authorList>
            <person name="Gaisin V.A."/>
            <person name="Kalashnikov A.M."/>
            <person name="Sukhacheva M.V."/>
            <person name="Grouzdev D.S."/>
            <person name="Ivanov T.M."/>
            <person name="Kuznetsov B."/>
            <person name="Gorlenko V.M."/>
        </authorList>
    </citation>
    <scope>NUCLEOTIDE SEQUENCE [LARGE SCALE GENOMIC DNA]</scope>
    <source>
        <strain evidence="2">isl-2</strain>
    </source>
</reference>
<accession>A0A178M4I0</accession>
<dbReference type="EMBL" id="LWQS01000077">
    <property type="protein sequence ID" value="OAN43659.1"/>
    <property type="molecule type" value="Genomic_DNA"/>
</dbReference>
<proteinExistence type="predicted"/>
<protein>
    <recommendedName>
        <fullName evidence="3">Prevent-host-death protein</fullName>
    </recommendedName>
</protein>
<evidence type="ECO:0000313" key="2">
    <source>
        <dbReference type="Proteomes" id="UP000078287"/>
    </source>
</evidence>
<dbReference type="AlphaFoldDB" id="A0A178M4I0"/>
<dbReference type="RefSeq" id="WP_066790039.1">
    <property type="nucleotide sequence ID" value="NZ_LWQS01000077.1"/>
</dbReference>
<gene>
    <name evidence="1" type="ORF">A6A03_18110</name>
</gene>